<dbReference type="Proteomes" id="UP001316384">
    <property type="component" value="Chromosome"/>
</dbReference>
<feature type="chain" id="PRO_5046879772" description="DUF4245 domain-containing protein" evidence="1">
    <location>
        <begin position="21"/>
        <end position="179"/>
    </location>
</feature>
<evidence type="ECO:0000313" key="3">
    <source>
        <dbReference type="Proteomes" id="UP001316384"/>
    </source>
</evidence>
<evidence type="ECO:0000313" key="2">
    <source>
        <dbReference type="EMBL" id="UUI70688.1"/>
    </source>
</evidence>
<evidence type="ECO:0008006" key="4">
    <source>
        <dbReference type="Google" id="ProtNLM"/>
    </source>
</evidence>
<dbReference type="RefSeq" id="WP_227576044.1">
    <property type="nucleotide sequence ID" value="NZ_CP101987.1"/>
</dbReference>
<protein>
    <recommendedName>
        <fullName evidence="4">DUF4245 domain-containing protein</fullName>
    </recommendedName>
</protein>
<dbReference type="EMBL" id="CP101987">
    <property type="protein sequence ID" value="UUI70688.1"/>
    <property type="molecule type" value="Genomic_DNA"/>
</dbReference>
<feature type="signal peptide" evidence="1">
    <location>
        <begin position="1"/>
        <end position="20"/>
    </location>
</feature>
<accession>A0ABY5KQT0</accession>
<reference evidence="2 3" key="1">
    <citation type="submission" date="2022-07" db="EMBL/GenBank/DDBJ databases">
        <title>Novel species in genus cellulomonas.</title>
        <authorList>
            <person name="Ye L."/>
        </authorList>
    </citation>
    <scope>NUCLEOTIDE SEQUENCE [LARGE SCALE GENOMIC DNA]</scope>
    <source>
        <strain evidence="3">zg-B89</strain>
    </source>
</reference>
<dbReference type="PROSITE" id="PS51257">
    <property type="entry name" value="PROKAR_LIPOPROTEIN"/>
    <property type="match status" value="1"/>
</dbReference>
<proteinExistence type="predicted"/>
<keyword evidence="3" id="KW-1185">Reference proteome</keyword>
<sequence length="179" mass="19068">MSKSVRAAVVVMVTGVLSLAACSGGDDDRVVPQGWQDEQVGALRLAVPPGWERAESGGEYWTDAWQVVEGDTVVTSIAVEYDILSNGPKAGLVVAHLLETMPAMAGYEVVERTPDPIDLDADFARARYVYETTDGATAQGVLWALGAGREQPAAIQLTGEVDDETIEQIEASLSFDAQK</sequence>
<gene>
    <name evidence="2" type="ORF">NP048_12900</name>
</gene>
<evidence type="ECO:0000256" key="1">
    <source>
        <dbReference type="SAM" id="SignalP"/>
    </source>
</evidence>
<keyword evidence="1" id="KW-0732">Signal</keyword>
<organism evidence="2 3">
    <name type="scientific">Cellulomonas xiejunii</name>
    <dbReference type="NCBI Taxonomy" id="2968083"/>
    <lineage>
        <taxon>Bacteria</taxon>
        <taxon>Bacillati</taxon>
        <taxon>Actinomycetota</taxon>
        <taxon>Actinomycetes</taxon>
        <taxon>Micrococcales</taxon>
        <taxon>Cellulomonadaceae</taxon>
        <taxon>Cellulomonas</taxon>
    </lineage>
</organism>
<name>A0ABY5KQT0_9CELL</name>